<dbReference type="OrthoDB" id="9780088at2"/>
<dbReference type="AlphaFoldDB" id="A0A2U3B6V8"/>
<feature type="transmembrane region" description="Helical" evidence="6">
    <location>
        <begin position="162"/>
        <end position="182"/>
    </location>
</feature>
<feature type="transmembrane region" description="Helical" evidence="6">
    <location>
        <begin position="74"/>
        <end position="91"/>
    </location>
</feature>
<evidence type="ECO:0000256" key="6">
    <source>
        <dbReference type="SAM" id="Phobius"/>
    </source>
</evidence>
<dbReference type="PANTHER" id="PTHR30618:SF6">
    <property type="entry name" value="NCS1 FAMILY NUCLEOBASE:CATION SYMPORTER-1"/>
    <property type="match status" value="1"/>
</dbReference>
<feature type="transmembrane region" description="Helical" evidence="6">
    <location>
        <begin position="328"/>
        <end position="346"/>
    </location>
</feature>
<feature type="transmembrane region" description="Helical" evidence="6">
    <location>
        <begin position="43"/>
        <end position="62"/>
    </location>
</feature>
<feature type="transmembrane region" description="Helical" evidence="6">
    <location>
        <begin position="286"/>
        <end position="307"/>
    </location>
</feature>
<comment type="subcellular location">
    <subcellularLocation>
        <location evidence="1">Membrane</location>
        <topology evidence="1">Multi-pass membrane protein</topology>
    </subcellularLocation>
</comment>
<dbReference type="GO" id="GO:0005886">
    <property type="term" value="C:plasma membrane"/>
    <property type="evidence" value="ECO:0007669"/>
    <property type="project" value="TreeGrafter"/>
</dbReference>
<dbReference type="EMBL" id="QFWT01000009">
    <property type="protein sequence ID" value="PWI32533.1"/>
    <property type="molecule type" value="Genomic_DNA"/>
</dbReference>
<feature type="transmembrane region" description="Helical" evidence="6">
    <location>
        <begin position="202"/>
        <end position="220"/>
    </location>
</feature>
<dbReference type="InterPro" id="IPR001248">
    <property type="entry name" value="Pur-cyt_permease"/>
</dbReference>
<feature type="transmembrane region" description="Helical" evidence="6">
    <location>
        <begin position="358"/>
        <end position="377"/>
    </location>
</feature>
<keyword evidence="3 6" id="KW-0812">Transmembrane</keyword>
<name>A0A2U3B6V8_9VIBR</name>
<dbReference type="Pfam" id="PF02133">
    <property type="entry name" value="Transp_cyt_pur"/>
    <property type="match status" value="1"/>
</dbReference>
<dbReference type="GO" id="GO:0015205">
    <property type="term" value="F:nucleobase transmembrane transporter activity"/>
    <property type="evidence" value="ECO:0007669"/>
    <property type="project" value="TreeGrafter"/>
</dbReference>
<protein>
    <submittedName>
        <fullName evidence="7">Amino acid transporter</fullName>
    </submittedName>
</protein>
<evidence type="ECO:0000256" key="1">
    <source>
        <dbReference type="ARBA" id="ARBA00004141"/>
    </source>
</evidence>
<feature type="transmembrane region" description="Helical" evidence="6">
    <location>
        <begin position="98"/>
        <end position="119"/>
    </location>
</feature>
<feature type="transmembrane region" description="Helical" evidence="6">
    <location>
        <begin position="407"/>
        <end position="424"/>
    </location>
</feature>
<evidence type="ECO:0000313" key="7">
    <source>
        <dbReference type="EMBL" id="PWI32533.1"/>
    </source>
</evidence>
<comment type="caution">
    <text evidence="7">The sequence shown here is derived from an EMBL/GenBank/DDBJ whole genome shotgun (WGS) entry which is preliminary data.</text>
</comment>
<keyword evidence="5 6" id="KW-0472">Membrane</keyword>
<evidence type="ECO:0000256" key="3">
    <source>
        <dbReference type="ARBA" id="ARBA00022692"/>
    </source>
</evidence>
<organism evidence="7 8">
    <name type="scientific">Vibrio albus</name>
    <dbReference type="NCBI Taxonomy" id="2200953"/>
    <lineage>
        <taxon>Bacteria</taxon>
        <taxon>Pseudomonadati</taxon>
        <taxon>Pseudomonadota</taxon>
        <taxon>Gammaproteobacteria</taxon>
        <taxon>Vibrionales</taxon>
        <taxon>Vibrionaceae</taxon>
        <taxon>Vibrio</taxon>
    </lineage>
</organism>
<reference evidence="7 8" key="1">
    <citation type="submission" date="2018-05" db="EMBL/GenBank/DDBJ databases">
        <title>Vibrio limimaris sp. nov., isolated from marine sediment.</title>
        <authorList>
            <person name="Li C.-M."/>
        </authorList>
    </citation>
    <scope>NUCLEOTIDE SEQUENCE [LARGE SCALE GENOMIC DNA]</scope>
    <source>
        <strain evidence="7 8">E4404</strain>
    </source>
</reference>
<feature type="transmembrane region" description="Helical" evidence="6">
    <location>
        <begin position="430"/>
        <end position="446"/>
    </location>
</feature>
<dbReference type="Proteomes" id="UP000245362">
    <property type="component" value="Unassembled WGS sequence"/>
</dbReference>
<dbReference type="PANTHER" id="PTHR30618">
    <property type="entry name" value="NCS1 FAMILY PURINE/PYRIMIDINE TRANSPORTER"/>
    <property type="match status" value="1"/>
</dbReference>
<keyword evidence="4 6" id="KW-1133">Transmembrane helix</keyword>
<evidence type="ECO:0000256" key="2">
    <source>
        <dbReference type="ARBA" id="ARBA00008974"/>
    </source>
</evidence>
<feature type="transmembrane region" description="Helical" evidence="6">
    <location>
        <begin position="12"/>
        <end position="36"/>
    </location>
</feature>
<evidence type="ECO:0000256" key="5">
    <source>
        <dbReference type="ARBA" id="ARBA00023136"/>
    </source>
</evidence>
<sequence length="464" mass="50765">MPDTEQKWGWYSIFAFWMSDVHSVGGYVFAASLFALGLNGIQVLISLLVGISIVMVFANMMGQPGQKAGAPFPVIARMSFGVFGANIPAVIRGLIAVVWYGIQTYLASSSFIILLLYFFPELESLADSSFIGLSYLGWVGFVSMWVLQGIVFMFGMDMIRRVIDWSGPAIYIAMAALCVYMIDKAGWENIRFNLSSKNLEGWDVVTQMVIAIALVAGYFAGPTLNFSDFSRYCGSYKQLKLGNLLGLPLNFVLFSVFAVIIVSASIPVFGEMIVDPVETVNKLDSGLITVLGALTFIFATVGINIVANFVAPAFDFSNVSPQKISFKAGGFIAAFGSVLLTPWNLFNNPEVIHYTVDILGAMIGPLYGIVIVDYFLIKKKEIDVDSLYTESPKGRYWYENGINKKSVYALLIAGFAAIIATFVVTELANYALFIGGTVAAITYRFMMQSEQVALKTLTPVKSNS</sequence>
<feature type="transmembrane region" description="Helical" evidence="6">
    <location>
        <begin position="241"/>
        <end position="266"/>
    </location>
</feature>
<feature type="transmembrane region" description="Helical" evidence="6">
    <location>
        <begin position="131"/>
        <end position="155"/>
    </location>
</feature>
<dbReference type="CDD" id="cd11555">
    <property type="entry name" value="SLC-NCS1sbd_u1"/>
    <property type="match status" value="1"/>
</dbReference>
<evidence type="ECO:0000313" key="8">
    <source>
        <dbReference type="Proteomes" id="UP000245362"/>
    </source>
</evidence>
<evidence type="ECO:0000256" key="4">
    <source>
        <dbReference type="ARBA" id="ARBA00022989"/>
    </source>
</evidence>
<keyword evidence="8" id="KW-1185">Reference proteome</keyword>
<dbReference type="InterPro" id="IPR045225">
    <property type="entry name" value="Uracil/uridine/allantoin_perm"/>
</dbReference>
<proteinExistence type="inferred from homology"/>
<comment type="similarity">
    <text evidence="2">Belongs to the purine-cytosine permease (2.A.39) family.</text>
</comment>
<gene>
    <name evidence="7" type="ORF">DI392_14960</name>
</gene>
<accession>A0A2U3B6V8</accession>
<dbReference type="Gene3D" id="1.10.4160.10">
    <property type="entry name" value="Hydantoin permease"/>
    <property type="match status" value="1"/>
</dbReference>